<reference evidence="10" key="2">
    <citation type="submission" date="2022-10" db="EMBL/GenBank/DDBJ databases">
        <authorList>
            <consortium name="ENA_rothamsted_submissions"/>
            <consortium name="culmorum"/>
            <person name="King R."/>
        </authorList>
    </citation>
    <scope>NUCLEOTIDE SEQUENCE</scope>
</reference>
<evidence type="ECO:0000256" key="3">
    <source>
        <dbReference type="ARBA" id="ARBA00022771"/>
    </source>
</evidence>
<keyword evidence="11" id="KW-1185">Reference proteome</keyword>
<dbReference type="GO" id="GO:0008270">
    <property type="term" value="F:zinc ion binding"/>
    <property type="evidence" value="ECO:0007669"/>
    <property type="project" value="UniProtKB-KW"/>
</dbReference>
<protein>
    <recommendedName>
        <fullName evidence="9">C2H2-type domain-containing protein</fullName>
    </recommendedName>
</protein>
<dbReference type="GO" id="GO:0006357">
    <property type="term" value="P:regulation of transcription by RNA polymerase II"/>
    <property type="evidence" value="ECO:0007669"/>
    <property type="project" value="TreeGrafter"/>
</dbReference>
<evidence type="ECO:0000256" key="6">
    <source>
        <dbReference type="ARBA" id="ARBA00023163"/>
    </source>
</evidence>
<dbReference type="InterPro" id="IPR036236">
    <property type="entry name" value="Znf_C2H2_sf"/>
</dbReference>
<evidence type="ECO:0000313" key="11">
    <source>
        <dbReference type="Proteomes" id="UP001153620"/>
    </source>
</evidence>
<name>A0A9N9S9U4_9DIPT</name>
<evidence type="ECO:0000256" key="2">
    <source>
        <dbReference type="ARBA" id="ARBA00022723"/>
    </source>
</evidence>
<dbReference type="PANTHER" id="PTHR46179:SF13">
    <property type="entry name" value="C2H2-TYPE DOMAIN-CONTAINING PROTEIN"/>
    <property type="match status" value="1"/>
</dbReference>
<dbReference type="OrthoDB" id="10469736at2759"/>
<evidence type="ECO:0000256" key="7">
    <source>
        <dbReference type="ARBA" id="ARBA00023242"/>
    </source>
</evidence>
<proteinExistence type="predicted"/>
<feature type="compositionally biased region" description="Polar residues" evidence="8">
    <location>
        <begin position="83"/>
        <end position="106"/>
    </location>
</feature>
<evidence type="ECO:0000256" key="8">
    <source>
        <dbReference type="SAM" id="MobiDB-lite"/>
    </source>
</evidence>
<feature type="region of interest" description="Disordered" evidence="8">
    <location>
        <begin position="83"/>
        <end position="113"/>
    </location>
</feature>
<evidence type="ECO:0000256" key="1">
    <source>
        <dbReference type="ARBA" id="ARBA00004123"/>
    </source>
</evidence>
<sequence length="418" mass="47908">MSAIMDCRLCLEKKKHLLEINSDIQNSFFTITQMKLNKLEHFSNSVCLICYKKLLAAQGYRDMLVKIEEKLLCTFARQHKSSTPMLRTTKNSQRTLTNGASSSSHIPITRPGLRQNFSQQLKREMNAKDDGTSDEEDMSLLEEIVSFNAPDASNFLSEQDHDNQFSLLSDSEMQNDDEDGEPTFKEEPYDRPIVEIDESSNSHTSFGNNSFGNNSFANTSFPLKPFKCDVPGCASSSTTVKALKKHRRRVHGIRVKPVNTLMDTSAVKKPPIKKIKLDEHPLMHTLGNDDSMPFQCKFCNLILRNRRVLCRHIETVHKQAKFYCTIDGCKHASTRKDNYRLHLKNYHRNLPEEELNQALMLTKNMQPVYVNKDFEMYEDEDDQISSMALKTDSVDVNDAAGDSMIDENETDWFVKLPE</sequence>
<evidence type="ECO:0000259" key="9">
    <source>
        <dbReference type="PROSITE" id="PS00028"/>
    </source>
</evidence>
<reference evidence="10" key="1">
    <citation type="submission" date="2022-01" db="EMBL/GenBank/DDBJ databases">
        <authorList>
            <person name="King R."/>
        </authorList>
    </citation>
    <scope>NUCLEOTIDE SEQUENCE</scope>
</reference>
<dbReference type="SMART" id="SM00868">
    <property type="entry name" value="zf-AD"/>
    <property type="match status" value="1"/>
</dbReference>
<feature type="domain" description="C2H2-type" evidence="9">
    <location>
        <begin position="296"/>
        <end position="317"/>
    </location>
</feature>
<evidence type="ECO:0000256" key="4">
    <source>
        <dbReference type="ARBA" id="ARBA00022833"/>
    </source>
</evidence>
<keyword evidence="2" id="KW-0479">Metal-binding</keyword>
<dbReference type="InterPro" id="IPR013087">
    <property type="entry name" value="Znf_C2H2_type"/>
</dbReference>
<dbReference type="PANTHER" id="PTHR46179">
    <property type="entry name" value="ZINC FINGER PROTEIN"/>
    <property type="match status" value="1"/>
</dbReference>
<comment type="subcellular location">
    <subcellularLocation>
        <location evidence="1">Nucleus</location>
    </subcellularLocation>
</comment>
<keyword evidence="7" id="KW-0539">Nucleus</keyword>
<keyword evidence="4" id="KW-0862">Zinc</keyword>
<evidence type="ECO:0000313" key="10">
    <source>
        <dbReference type="EMBL" id="CAG9812349.1"/>
    </source>
</evidence>
<dbReference type="Gene3D" id="3.30.160.60">
    <property type="entry name" value="Classic Zinc Finger"/>
    <property type="match status" value="2"/>
</dbReference>
<accession>A0A9N9S9U4</accession>
<dbReference type="SUPFAM" id="SSF57716">
    <property type="entry name" value="Glucocorticoid receptor-like (DNA-binding domain)"/>
    <property type="match status" value="1"/>
</dbReference>
<dbReference type="InterPro" id="IPR012934">
    <property type="entry name" value="Znf_AD"/>
</dbReference>
<organism evidence="10 11">
    <name type="scientific">Chironomus riparius</name>
    <dbReference type="NCBI Taxonomy" id="315576"/>
    <lineage>
        <taxon>Eukaryota</taxon>
        <taxon>Metazoa</taxon>
        <taxon>Ecdysozoa</taxon>
        <taxon>Arthropoda</taxon>
        <taxon>Hexapoda</taxon>
        <taxon>Insecta</taxon>
        <taxon>Pterygota</taxon>
        <taxon>Neoptera</taxon>
        <taxon>Endopterygota</taxon>
        <taxon>Diptera</taxon>
        <taxon>Nematocera</taxon>
        <taxon>Chironomoidea</taxon>
        <taxon>Chironomidae</taxon>
        <taxon>Chironominae</taxon>
        <taxon>Chironomus</taxon>
    </lineage>
</organism>
<dbReference type="EMBL" id="OU895880">
    <property type="protein sequence ID" value="CAG9812349.1"/>
    <property type="molecule type" value="Genomic_DNA"/>
</dbReference>
<dbReference type="SMART" id="SM00355">
    <property type="entry name" value="ZnF_C2H2"/>
    <property type="match status" value="3"/>
</dbReference>
<keyword evidence="6" id="KW-0804">Transcription</keyword>
<evidence type="ECO:0000256" key="5">
    <source>
        <dbReference type="ARBA" id="ARBA00023015"/>
    </source>
</evidence>
<dbReference type="AlphaFoldDB" id="A0A9N9S9U4"/>
<dbReference type="GO" id="GO:0005634">
    <property type="term" value="C:nucleus"/>
    <property type="evidence" value="ECO:0007669"/>
    <property type="project" value="UniProtKB-SubCell"/>
</dbReference>
<dbReference type="InterPro" id="IPR051061">
    <property type="entry name" value="Zinc_finger_trans_reg"/>
</dbReference>
<dbReference type="PROSITE" id="PS00028">
    <property type="entry name" value="ZINC_FINGER_C2H2_1"/>
    <property type="match status" value="1"/>
</dbReference>
<dbReference type="SUPFAM" id="SSF57667">
    <property type="entry name" value="beta-beta-alpha zinc fingers"/>
    <property type="match status" value="1"/>
</dbReference>
<keyword evidence="5" id="KW-0805">Transcription regulation</keyword>
<keyword evidence="3" id="KW-0863">Zinc-finger</keyword>
<gene>
    <name evidence="10" type="ORF">CHIRRI_LOCUS15154</name>
</gene>
<dbReference type="Proteomes" id="UP001153620">
    <property type="component" value="Chromosome 4"/>
</dbReference>